<dbReference type="Gene3D" id="3.30.160.60">
    <property type="entry name" value="Classic Zinc Finger"/>
    <property type="match status" value="8"/>
</dbReference>
<gene>
    <name evidence="13" type="ORF">ElyMa_006262200</name>
</gene>
<dbReference type="PROSITE" id="PS50157">
    <property type="entry name" value="ZINC_FINGER_C2H2_2"/>
    <property type="match status" value="9"/>
</dbReference>
<keyword evidence="3" id="KW-0677">Repeat</keyword>
<evidence type="ECO:0000259" key="12">
    <source>
        <dbReference type="PROSITE" id="PS50157"/>
    </source>
</evidence>
<proteinExistence type="predicted"/>
<evidence type="ECO:0000256" key="8">
    <source>
        <dbReference type="ARBA" id="ARBA00023163"/>
    </source>
</evidence>
<sequence>MASLNSAQDIHICGICRTEFSDIFQFLKHKKESCSGGLGNVISQSGQLKAQEPIKATNNLPIPMLRSLSNYNLWTSEITPSINFQNQEDSSAYNNKGQPELHEKLTFKNNVQSSNLEETVSFSADHGVEGIKNYAYSNPSSASQNHLESRPIISQSVPHSLLKGETSFQYSLRQQDKKVSTDDIAVYIVSPKSFASSVIKPKIFQNPAYRSSYNVDARQYGSSFYEKDKYSVVDSKHELNECSSVQRDSYHASTAQAILPENSACLYTENSLPSSSDTSTPCPEDLEVGQISASVLGQQPLQAPQNSGRTLISGKNGPVKVGDSSLTSTSVILSGESGTASIATATKHYQPHDESVVSYIRQNTASAPTVVGSSRERIKRKLSVEKRERLQGLSDDLLASSYNAEANFQTNCGLHELQKSACRQSVNASLTNLPKITSFKAVFTSPSRSGHRLSPTQDLIPLSPHGSDISKQMLESSDHAHSIHGSSSSGRTKVYKNISAAVKPQKHLNNSGLGNKLKLSHNEIAKTRTNKGAERQIIFDNSCPKSVAPVTQPTTTFQAFSELDKNVATSQNSECLINPTRTEAANISHPWAGGASAPVTLNLNSVTDCLQASYGFKANPVKIPDNVTGTKTSITTVTAALNQQIPTAVCSSILTESSQIYQGNTTSINVFSRQQPKNNILTGSDTVLVYKNKDASFLIMPENLHRVSSIQQPRVRGFVQQQPIIRKEVLPLSLTNEAVRPMGLQVSDMVQRQQQSQPSEALTACRLMENERSISATSAPSIMMCSQQSKNLSQIIKCNVQSSSQPDLINSAVYSQTSQVASSAFCTVPAVTSTVSSISAPQKQTSGRFLVKNVTTTREPCIIRPKNNSRKQKAPTEKNLGSHIQPQYEINNSGDSNKKERLFLCKFDKCRYSSSLYKDFRRHYRTHTGERPYTCLQCGKTFSRSDKLRIHQRTHDGTKPFQCNFCDYKTLESGSLKKHLRIHTDERPYKCQICPYASRNSSHLVVHLRSHTGDAPFVCSECGAQFRISTDLKRHMRTHTGEKPFKCDLCDYRCAHKGNLKSHMRINHSKEDEMSCDLCDFSTSSRKRLKEHAKIHDPSRSFKCQQCPLTFPTARALRAHLCTHDTVKPYQCSYCPYHCKRSGNLKKHVETQHMDKLQKTPGKNKGKKRTAREAGASSGNKSRAKVRAGVDRPIEYLKQHKCDQCGRGFVRLDSLLSHMNQHKREGQDQVNHSPGFATMTSTADSGVDQTTSTIDTTTRKPTLPVTLRRQGMRHIAAAASKLFEESYANPKQTPGRSEDDFRHKEEQEINSATLSRSTSESVKKRFNIESEPDNELNTVKNHQLPWEHSYTISLPPTPDVECQKGQLCSSLNSVASHQSHTVPSSYNMRPTEPQINNSLEPAMVLQKNSWKISNIIQETADKKPRIPITSNVIYPPAQLNPAIISDHSHQEKQQQQLQLVLRGLPNSVNVQPTQRNATNIELDMARQTFILSQQRDEPKSQETSYNFQLVPQVVTPSQLIRQIVLPSTQVQPATRIQIVLPGATVPDQASSQVISLPDVTQQQVLLQECGMNQVEVLSIPYNQQLLTSTPAQNNKVFQTVTSTGSITLESEQEQGHIQLLQQESKAEERESGKSSDKNVVKCD</sequence>
<feature type="compositionally biased region" description="Basic and acidic residues" evidence="11">
    <location>
        <begin position="1296"/>
        <end position="1307"/>
    </location>
</feature>
<dbReference type="Pfam" id="PF00096">
    <property type="entry name" value="zf-C2H2"/>
    <property type="match status" value="5"/>
</dbReference>
<dbReference type="FunFam" id="3.30.160.60:FF:000100">
    <property type="entry name" value="Zinc finger 45-like"/>
    <property type="match status" value="1"/>
</dbReference>
<evidence type="ECO:0000256" key="9">
    <source>
        <dbReference type="ARBA" id="ARBA00023242"/>
    </source>
</evidence>
<dbReference type="GO" id="GO:0000981">
    <property type="term" value="F:DNA-binding transcription factor activity, RNA polymerase II-specific"/>
    <property type="evidence" value="ECO:0007669"/>
    <property type="project" value="TreeGrafter"/>
</dbReference>
<feature type="domain" description="C2H2-type" evidence="12">
    <location>
        <begin position="989"/>
        <end position="1016"/>
    </location>
</feature>
<dbReference type="GO" id="GO:0000978">
    <property type="term" value="F:RNA polymerase II cis-regulatory region sequence-specific DNA binding"/>
    <property type="evidence" value="ECO:0007669"/>
    <property type="project" value="TreeGrafter"/>
</dbReference>
<evidence type="ECO:0000256" key="7">
    <source>
        <dbReference type="ARBA" id="ARBA00023125"/>
    </source>
</evidence>
<feature type="domain" description="C2H2-type" evidence="12">
    <location>
        <begin position="1102"/>
        <end position="1129"/>
    </location>
</feature>
<dbReference type="EMBL" id="BMAT01012579">
    <property type="protein sequence ID" value="GFR94946.1"/>
    <property type="molecule type" value="Genomic_DNA"/>
</dbReference>
<evidence type="ECO:0000256" key="5">
    <source>
        <dbReference type="ARBA" id="ARBA00022833"/>
    </source>
</evidence>
<feature type="region of interest" description="Disordered" evidence="11">
    <location>
        <begin position="1286"/>
        <end position="1322"/>
    </location>
</feature>
<accession>A0AAV4HAZ6</accession>
<evidence type="ECO:0000313" key="14">
    <source>
        <dbReference type="Proteomes" id="UP000762676"/>
    </source>
</evidence>
<dbReference type="SUPFAM" id="SSF57667">
    <property type="entry name" value="beta-beta-alpha zinc fingers"/>
    <property type="match status" value="6"/>
</dbReference>
<organism evidence="13 14">
    <name type="scientific">Elysia marginata</name>
    <dbReference type="NCBI Taxonomy" id="1093978"/>
    <lineage>
        <taxon>Eukaryota</taxon>
        <taxon>Metazoa</taxon>
        <taxon>Spiralia</taxon>
        <taxon>Lophotrochozoa</taxon>
        <taxon>Mollusca</taxon>
        <taxon>Gastropoda</taxon>
        <taxon>Heterobranchia</taxon>
        <taxon>Euthyneura</taxon>
        <taxon>Panpulmonata</taxon>
        <taxon>Sacoglossa</taxon>
        <taxon>Placobranchoidea</taxon>
        <taxon>Plakobranchidae</taxon>
        <taxon>Elysia</taxon>
    </lineage>
</organism>
<evidence type="ECO:0000256" key="2">
    <source>
        <dbReference type="ARBA" id="ARBA00022723"/>
    </source>
</evidence>
<dbReference type="InterPro" id="IPR013087">
    <property type="entry name" value="Znf_C2H2_type"/>
</dbReference>
<feature type="domain" description="C2H2-type" evidence="12">
    <location>
        <begin position="1074"/>
        <end position="1101"/>
    </location>
</feature>
<keyword evidence="8" id="KW-0804">Transcription</keyword>
<feature type="region of interest" description="Disordered" evidence="11">
    <location>
        <begin position="445"/>
        <end position="491"/>
    </location>
</feature>
<dbReference type="GO" id="GO:0008270">
    <property type="term" value="F:zinc ion binding"/>
    <property type="evidence" value="ECO:0007669"/>
    <property type="project" value="UniProtKB-KW"/>
</dbReference>
<evidence type="ECO:0000256" key="4">
    <source>
        <dbReference type="ARBA" id="ARBA00022771"/>
    </source>
</evidence>
<protein>
    <submittedName>
        <fullName evidence="13">Zinc finger protein 64 homolog</fullName>
    </submittedName>
</protein>
<keyword evidence="9" id="KW-0539">Nucleus</keyword>
<evidence type="ECO:0000256" key="11">
    <source>
        <dbReference type="SAM" id="MobiDB-lite"/>
    </source>
</evidence>
<feature type="domain" description="C2H2-type" evidence="12">
    <location>
        <begin position="1045"/>
        <end position="1073"/>
    </location>
</feature>
<dbReference type="FunFam" id="3.30.160.60:FF:000130">
    <property type="entry name" value="Spalt-like transcription factor 4"/>
    <property type="match status" value="1"/>
</dbReference>
<dbReference type="PROSITE" id="PS00028">
    <property type="entry name" value="ZINC_FINGER_C2H2_1"/>
    <property type="match status" value="6"/>
</dbReference>
<feature type="region of interest" description="Disordered" evidence="11">
    <location>
        <begin position="1617"/>
        <end position="1643"/>
    </location>
</feature>
<comment type="subcellular location">
    <subcellularLocation>
        <location evidence="1">Nucleus</location>
    </subcellularLocation>
</comment>
<keyword evidence="4 10" id="KW-0863">Zinc-finger</keyword>
<evidence type="ECO:0000256" key="3">
    <source>
        <dbReference type="ARBA" id="ARBA00022737"/>
    </source>
</evidence>
<dbReference type="SMART" id="SM00355">
    <property type="entry name" value="ZnF_C2H2"/>
    <property type="match status" value="11"/>
</dbReference>
<keyword evidence="2" id="KW-0479">Metal-binding</keyword>
<comment type="caution">
    <text evidence="13">The sequence shown here is derived from an EMBL/GenBank/DDBJ whole genome shotgun (WGS) entry which is preliminary data.</text>
</comment>
<keyword evidence="7" id="KW-0238">DNA-binding</keyword>
<feature type="domain" description="C2H2-type" evidence="12">
    <location>
        <begin position="903"/>
        <end position="932"/>
    </location>
</feature>
<dbReference type="PANTHER" id="PTHR46105">
    <property type="entry name" value="AGAP004733-PA"/>
    <property type="match status" value="1"/>
</dbReference>
<feature type="region of interest" description="Disordered" evidence="11">
    <location>
        <begin position="867"/>
        <end position="892"/>
    </location>
</feature>
<dbReference type="Pfam" id="PF13912">
    <property type="entry name" value="zf-C2H2_6"/>
    <property type="match status" value="1"/>
</dbReference>
<feature type="compositionally biased region" description="Polar residues" evidence="11">
    <location>
        <begin position="882"/>
        <end position="892"/>
    </location>
</feature>
<evidence type="ECO:0000256" key="1">
    <source>
        <dbReference type="ARBA" id="ARBA00004123"/>
    </source>
</evidence>
<keyword evidence="6" id="KW-0805">Transcription regulation</keyword>
<reference evidence="13 14" key="1">
    <citation type="journal article" date="2021" name="Elife">
        <title>Chloroplast acquisition without the gene transfer in kleptoplastic sea slugs, Plakobranchus ocellatus.</title>
        <authorList>
            <person name="Maeda T."/>
            <person name="Takahashi S."/>
            <person name="Yoshida T."/>
            <person name="Shimamura S."/>
            <person name="Takaki Y."/>
            <person name="Nagai Y."/>
            <person name="Toyoda A."/>
            <person name="Suzuki Y."/>
            <person name="Arimoto A."/>
            <person name="Ishii H."/>
            <person name="Satoh N."/>
            <person name="Nishiyama T."/>
            <person name="Hasebe M."/>
            <person name="Maruyama T."/>
            <person name="Minagawa J."/>
            <person name="Obokata J."/>
            <person name="Shigenobu S."/>
        </authorList>
    </citation>
    <scope>NUCLEOTIDE SEQUENCE [LARGE SCALE GENOMIC DNA]</scope>
</reference>
<keyword evidence="5" id="KW-0862">Zinc</keyword>
<keyword evidence="14" id="KW-1185">Reference proteome</keyword>
<feature type="domain" description="C2H2-type" evidence="12">
    <location>
        <begin position="1017"/>
        <end position="1044"/>
    </location>
</feature>
<feature type="domain" description="C2H2-type" evidence="12">
    <location>
        <begin position="1200"/>
        <end position="1227"/>
    </location>
</feature>
<feature type="domain" description="C2H2-type" evidence="12">
    <location>
        <begin position="933"/>
        <end position="960"/>
    </location>
</feature>
<dbReference type="InterPro" id="IPR036236">
    <property type="entry name" value="Znf_C2H2_sf"/>
</dbReference>
<dbReference type="FunFam" id="3.30.160.60:FF:000325">
    <property type="entry name" value="ZFP90 zinc finger protein"/>
    <property type="match status" value="1"/>
</dbReference>
<dbReference type="FunFam" id="3.30.160.60:FF:000358">
    <property type="entry name" value="zinc finger protein 24"/>
    <property type="match status" value="1"/>
</dbReference>
<dbReference type="FunFam" id="3.30.160.60:FF:000255">
    <property type="entry name" value="Zinc finger and AT-hook domain containing"/>
    <property type="match status" value="1"/>
</dbReference>
<dbReference type="InterPro" id="IPR050457">
    <property type="entry name" value="ZnFinger_BTB_dom_contain"/>
</dbReference>
<feature type="domain" description="C2H2-type" evidence="12">
    <location>
        <begin position="961"/>
        <end position="988"/>
    </location>
</feature>
<feature type="region of interest" description="Disordered" evidence="11">
    <location>
        <begin position="1153"/>
        <end position="1186"/>
    </location>
</feature>
<evidence type="ECO:0000256" key="6">
    <source>
        <dbReference type="ARBA" id="ARBA00023015"/>
    </source>
</evidence>
<name>A0AAV4HAZ6_9GAST</name>
<evidence type="ECO:0000313" key="13">
    <source>
        <dbReference type="EMBL" id="GFR94946.1"/>
    </source>
</evidence>
<feature type="compositionally biased region" description="Polar residues" evidence="11">
    <location>
        <begin position="1309"/>
        <end position="1320"/>
    </location>
</feature>
<dbReference type="FunFam" id="3.30.160.60:FF:002104">
    <property type="entry name" value="Si:ch211-266d19.4"/>
    <property type="match status" value="1"/>
</dbReference>
<dbReference type="Proteomes" id="UP000762676">
    <property type="component" value="Unassembled WGS sequence"/>
</dbReference>
<evidence type="ECO:0000256" key="10">
    <source>
        <dbReference type="PROSITE-ProRule" id="PRU00042"/>
    </source>
</evidence>
<dbReference type="PANTHER" id="PTHR46105:SF5">
    <property type="entry name" value="ZINC FINGER AND BTB DOMAIN-CONTAINING PROTEIN 44 ISOFORM X1"/>
    <property type="match status" value="1"/>
</dbReference>
<feature type="compositionally biased region" description="Basic and acidic residues" evidence="11">
    <location>
        <begin position="1624"/>
        <end position="1643"/>
    </location>
</feature>
<dbReference type="GO" id="GO:0005634">
    <property type="term" value="C:nucleus"/>
    <property type="evidence" value="ECO:0007669"/>
    <property type="project" value="UniProtKB-SubCell"/>
</dbReference>